<evidence type="ECO:0000256" key="1">
    <source>
        <dbReference type="SAM" id="MobiDB-lite"/>
    </source>
</evidence>
<accession>A0ABV8ZIQ9</accession>
<evidence type="ECO:0008006" key="4">
    <source>
        <dbReference type="Google" id="ProtNLM"/>
    </source>
</evidence>
<comment type="caution">
    <text evidence="2">The sequence shown here is derived from an EMBL/GenBank/DDBJ whole genome shotgun (WGS) entry which is preliminary data.</text>
</comment>
<dbReference type="Proteomes" id="UP001596003">
    <property type="component" value="Unassembled WGS sequence"/>
</dbReference>
<dbReference type="EMBL" id="JBHSFY010000011">
    <property type="protein sequence ID" value="MFC4478754.1"/>
    <property type="molecule type" value="Genomic_DNA"/>
</dbReference>
<keyword evidence="3" id="KW-1185">Reference proteome</keyword>
<evidence type="ECO:0000313" key="3">
    <source>
        <dbReference type="Proteomes" id="UP001596003"/>
    </source>
</evidence>
<organism evidence="2 3">
    <name type="scientific">Flavobacterium chungangensis</name>
    <dbReference type="NCBI Taxonomy" id="2708132"/>
    <lineage>
        <taxon>Bacteria</taxon>
        <taxon>Pseudomonadati</taxon>
        <taxon>Bacteroidota</taxon>
        <taxon>Flavobacteriia</taxon>
        <taxon>Flavobacteriales</taxon>
        <taxon>Flavobacteriaceae</taxon>
        <taxon>Flavobacterium</taxon>
    </lineage>
</organism>
<protein>
    <recommendedName>
        <fullName evidence="4">NERD domain-containing protein</fullName>
    </recommendedName>
</protein>
<dbReference type="RefSeq" id="WP_379799645.1">
    <property type="nucleotide sequence ID" value="NZ_JBHSFY010000011.1"/>
</dbReference>
<feature type="region of interest" description="Disordered" evidence="1">
    <location>
        <begin position="1"/>
        <end position="20"/>
    </location>
</feature>
<proteinExistence type="predicted"/>
<name>A0ABV8ZIQ9_9FLAO</name>
<reference evidence="3" key="1">
    <citation type="journal article" date="2019" name="Int. J. Syst. Evol. Microbiol.">
        <title>The Global Catalogue of Microorganisms (GCM) 10K type strain sequencing project: providing services to taxonomists for standard genome sequencing and annotation.</title>
        <authorList>
            <consortium name="The Broad Institute Genomics Platform"/>
            <consortium name="The Broad Institute Genome Sequencing Center for Infectious Disease"/>
            <person name="Wu L."/>
            <person name="Ma J."/>
        </authorList>
    </citation>
    <scope>NUCLEOTIDE SEQUENCE [LARGE SCALE GENOMIC DNA]</scope>
    <source>
        <strain evidence="3">NBRC 103627</strain>
    </source>
</reference>
<evidence type="ECO:0000313" key="2">
    <source>
        <dbReference type="EMBL" id="MFC4478754.1"/>
    </source>
</evidence>
<gene>
    <name evidence="2" type="ORF">ACFO3N_16890</name>
</gene>
<sequence>MPKSRRRYIPKKKTSDKKKPKPYEVIKHKFIQFETPSLEHIPFDKKTKAICEIGINASIEFENEYVKLINYFENYDALYLCSFSSYYFMKQKEGIDEEAINGHIEFPPFFLETLQCISLKSLRKITGKPLHDKIEDFKTTIQNLNRNQSYSYLKLLENVKSQDDIAVIMLRTEMMTNTLAVRNWAYIHQMENIAFELSNLIESKFLKSQGFSPKNFLEILFSLATLTEKKLNIHYRKTLSFAKEKSYTAIFNKYEEKFNEIEKNDQASREKIWQMVGKKVTNLKGMLLEHSDYFLTEIFSHNSNEIYNHISKKIPEKEISNILDKISYNFGDLSDFNKDYIFLDNPIHSKPFIKIEENTYFSIIAHMFSHLGVNLLEKFIQNDIDLNKEYTLQKGKYLENKVEKLFKDAFANAQVLSGSLWRCPILQKDFENDLIVLIEDFAIIIECKSGIVSSPAKRGATDRLFKTLKELIVEPSEQAIRFENYLKNEKRTHQFQTKSKNINVINSNKIKYYVPIGITLSNLGSIGCNLKKLINSKIISHKLNELAPSISLTDLEIIFELLPFEAEKIHYLSRRREFEAHLDFQGDEMDLFGFYLDNGFNIGEVEYNGSNYINMTLKSKEIDPYIIGKHRGVKVKKPYLQKTKYWNDILTKLENKGNNWLVSSYILLNLPKEDQIKYEKNLKILMKMIIEGKCEKKHNWMEMFCGPERRKYVIVGFPYLNIDKTTRNTVINEIVASLENKNVRGILILGYDLNSYNYPYSVIAGSLKTELFDSLELN</sequence>